<dbReference type="Gene3D" id="3.40.50.150">
    <property type="entry name" value="Vaccinia Virus protein VP39"/>
    <property type="match status" value="1"/>
</dbReference>
<evidence type="ECO:0000259" key="1">
    <source>
        <dbReference type="Pfam" id="PF08241"/>
    </source>
</evidence>
<dbReference type="Proteomes" id="UP000183982">
    <property type="component" value="Unassembled WGS sequence"/>
</dbReference>
<protein>
    <submittedName>
        <fullName evidence="2">Methyltransferase domain-containing protein</fullName>
    </submittedName>
</protein>
<dbReference type="InterPro" id="IPR013216">
    <property type="entry name" value="Methyltransf_11"/>
</dbReference>
<feature type="domain" description="Methyltransferase type 11" evidence="1">
    <location>
        <begin position="87"/>
        <end position="161"/>
    </location>
</feature>
<evidence type="ECO:0000313" key="3">
    <source>
        <dbReference type="Proteomes" id="UP000183982"/>
    </source>
</evidence>
<keyword evidence="2" id="KW-0489">Methyltransferase</keyword>
<reference evidence="3" key="1">
    <citation type="submission" date="2016-11" db="EMBL/GenBank/DDBJ databases">
        <authorList>
            <person name="Varghese N."/>
            <person name="Submissions S."/>
        </authorList>
    </citation>
    <scope>NUCLEOTIDE SEQUENCE [LARGE SCALE GENOMIC DNA]</scope>
    <source>
        <strain evidence="3">DSM 100564</strain>
    </source>
</reference>
<dbReference type="OrthoDB" id="9787738at2"/>
<keyword evidence="3" id="KW-1185">Reference proteome</keyword>
<dbReference type="Pfam" id="PF08241">
    <property type="entry name" value="Methyltransf_11"/>
    <property type="match status" value="1"/>
</dbReference>
<dbReference type="EMBL" id="FQZQ01000001">
    <property type="protein sequence ID" value="SHI46538.1"/>
    <property type="molecule type" value="Genomic_DNA"/>
</dbReference>
<organism evidence="2 3">
    <name type="scientific">Shimia gijangensis</name>
    <dbReference type="NCBI Taxonomy" id="1470563"/>
    <lineage>
        <taxon>Bacteria</taxon>
        <taxon>Pseudomonadati</taxon>
        <taxon>Pseudomonadota</taxon>
        <taxon>Alphaproteobacteria</taxon>
        <taxon>Rhodobacterales</taxon>
        <taxon>Roseobacteraceae</taxon>
    </lineage>
</organism>
<name>A0A1M6BDA4_9RHOB</name>
<keyword evidence="2" id="KW-0808">Transferase</keyword>
<proteinExistence type="predicted"/>
<dbReference type="STRING" id="1470563.SAMN05444000_101190"/>
<sequence>MPQSGSQPNKTPPRPFYQARGYCPACETRTRFVAQTRGFRASLKCTNCRSVPRERALANVLGRLRPDWRKLKIHESSPAPRGISVHLAEHCENYVATNYYPDQELGEVHKGYRCENLEAMTFADNSVDVHVHLDVMEHVNHPDRCVREMMRTLKPGGLAIFTTPVEADLDITKRVATYTADGVEHHEKPEYHGNPAIDGGALVTFKYGQDLAQRIKEWEPEFNVQVFNTEIEKLGVMGPYLDVFALIKPGGRPLGWKQRLRGWIRAN</sequence>
<gene>
    <name evidence="2" type="ORF">SAMN05444000_101190</name>
</gene>
<accession>A0A1M6BDA4</accession>
<evidence type="ECO:0000313" key="2">
    <source>
        <dbReference type="EMBL" id="SHI46538.1"/>
    </source>
</evidence>
<dbReference type="GO" id="GO:0032259">
    <property type="term" value="P:methylation"/>
    <property type="evidence" value="ECO:0007669"/>
    <property type="project" value="UniProtKB-KW"/>
</dbReference>
<dbReference type="SUPFAM" id="SSF53335">
    <property type="entry name" value="S-adenosyl-L-methionine-dependent methyltransferases"/>
    <property type="match status" value="1"/>
</dbReference>
<dbReference type="RefSeq" id="WP_073248454.1">
    <property type="nucleotide sequence ID" value="NZ_FQZQ01000001.1"/>
</dbReference>
<dbReference type="InterPro" id="IPR029063">
    <property type="entry name" value="SAM-dependent_MTases_sf"/>
</dbReference>
<dbReference type="GO" id="GO:0008757">
    <property type="term" value="F:S-adenosylmethionine-dependent methyltransferase activity"/>
    <property type="evidence" value="ECO:0007669"/>
    <property type="project" value="InterPro"/>
</dbReference>
<dbReference type="AlphaFoldDB" id="A0A1M6BDA4"/>